<organism evidence="2 3">
    <name type="scientific">Enterococcus dongliensis</name>
    <dbReference type="NCBI Taxonomy" id="2559925"/>
    <lineage>
        <taxon>Bacteria</taxon>
        <taxon>Bacillati</taxon>
        <taxon>Bacillota</taxon>
        <taxon>Bacilli</taxon>
        <taxon>Lactobacillales</taxon>
        <taxon>Enterococcaceae</taxon>
        <taxon>Enterococcus</taxon>
    </lineage>
</organism>
<reference evidence="2 4" key="1">
    <citation type="submission" date="2023-03" db="EMBL/GenBank/DDBJ databases">
        <authorList>
            <person name="Shen W."/>
            <person name="Cai J."/>
        </authorList>
    </citation>
    <scope>NUCLEOTIDE SEQUENCE</scope>
    <source>
        <strain evidence="2">P55-2</strain>
        <strain evidence="1 4">P72-2</strain>
    </source>
</reference>
<dbReference type="SUPFAM" id="SSF109604">
    <property type="entry name" value="HD-domain/PDEase-like"/>
    <property type="match status" value="1"/>
</dbReference>
<accession>A0AAP5NKQ2</accession>
<dbReference type="GO" id="GO:0008893">
    <property type="term" value="F:guanosine-3',5'-bis(diphosphate) 3'-diphosphatase activity"/>
    <property type="evidence" value="ECO:0007669"/>
    <property type="project" value="TreeGrafter"/>
</dbReference>
<dbReference type="RefSeq" id="WP_137603527.1">
    <property type="nucleotide sequence ID" value="NZ_JARPYR010000004.1"/>
</dbReference>
<evidence type="ECO:0000313" key="3">
    <source>
        <dbReference type="Proteomes" id="UP001245561"/>
    </source>
</evidence>
<dbReference type="AlphaFoldDB" id="A0AAP5NKQ2"/>
<evidence type="ECO:0000313" key="1">
    <source>
        <dbReference type="EMBL" id="MDT2595990.1"/>
    </source>
</evidence>
<keyword evidence="4" id="KW-1185">Reference proteome</keyword>
<dbReference type="EMBL" id="JARPYT010000005">
    <property type="protein sequence ID" value="MDT2636845.1"/>
    <property type="molecule type" value="Genomic_DNA"/>
</dbReference>
<dbReference type="InterPro" id="IPR052194">
    <property type="entry name" value="MESH1"/>
</dbReference>
<dbReference type="PANTHER" id="PTHR46246:SF1">
    <property type="entry name" value="GUANOSINE-3',5'-BIS(DIPHOSPHATE) 3'-PYROPHOSPHOHYDROLASE MESH1"/>
    <property type="match status" value="1"/>
</dbReference>
<dbReference type="PANTHER" id="PTHR46246">
    <property type="entry name" value="GUANOSINE-3',5'-BIS(DIPHOSPHATE) 3'-PYROPHOSPHOHYDROLASE MESH1"/>
    <property type="match status" value="1"/>
</dbReference>
<dbReference type="EMBL" id="JARPYR010000004">
    <property type="protein sequence ID" value="MDT2595990.1"/>
    <property type="molecule type" value="Genomic_DNA"/>
</dbReference>
<dbReference type="Pfam" id="PF13328">
    <property type="entry name" value="HD_4"/>
    <property type="match status" value="1"/>
</dbReference>
<evidence type="ECO:0000313" key="2">
    <source>
        <dbReference type="EMBL" id="MDT2636845.1"/>
    </source>
</evidence>
<comment type="caution">
    <text evidence="2">The sequence shown here is derived from an EMBL/GenBank/DDBJ whole genome shotgun (WGS) entry which is preliminary data.</text>
</comment>
<sequence>MSLYDLALIIAQEAHKGQVDKAGIDYIHHPIYVASLVETDEEKAVALLHDVIEDSDITLSDLLNHGIPNNVLKAVSILTKNNKLSYQEYLVQVKSNELARKIKLADLKHNSDLSRITDPNKKDYERLEKYKKAIKYLSA</sequence>
<protein>
    <submittedName>
        <fullName evidence="2">HD domain-containing protein</fullName>
    </submittedName>
</protein>
<evidence type="ECO:0000313" key="4">
    <source>
        <dbReference type="Proteomes" id="UP001256547"/>
    </source>
</evidence>
<dbReference type="Proteomes" id="UP001245561">
    <property type="component" value="Unassembled WGS sequence"/>
</dbReference>
<name>A0AAP5NKQ2_9ENTE</name>
<dbReference type="Proteomes" id="UP001256547">
    <property type="component" value="Unassembled WGS sequence"/>
</dbReference>
<proteinExistence type="predicted"/>
<dbReference type="Gene3D" id="1.10.3210.10">
    <property type="entry name" value="Hypothetical protein af1432"/>
    <property type="match status" value="1"/>
</dbReference>
<gene>
    <name evidence="2" type="ORF">P7D36_04885</name>
    <name evidence="1" type="ORF">P7D39_02995</name>
</gene>